<proteinExistence type="predicted"/>
<dbReference type="EMBL" id="CP036434">
    <property type="protein sequence ID" value="QDV08305.1"/>
    <property type="molecule type" value="Genomic_DNA"/>
</dbReference>
<keyword evidence="3" id="KW-1185">Reference proteome</keyword>
<dbReference type="PANTHER" id="PTHR46580">
    <property type="entry name" value="SENSOR KINASE-RELATED"/>
    <property type="match status" value="1"/>
</dbReference>
<evidence type="ECO:0000313" key="2">
    <source>
        <dbReference type="EMBL" id="QDV08305.1"/>
    </source>
</evidence>
<organism evidence="2 3">
    <name type="scientific">Saltatorellus ferox</name>
    <dbReference type="NCBI Taxonomy" id="2528018"/>
    <lineage>
        <taxon>Bacteria</taxon>
        <taxon>Pseudomonadati</taxon>
        <taxon>Planctomycetota</taxon>
        <taxon>Planctomycetia</taxon>
        <taxon>Planctomycetia incertae sedis</taxon>
        <taxon>Saltatorellus</taxon>
    </lineage>
</organism>
<evidence type="ECO:0000313" key="3">
    <source>
        <dbReference type="Proteomes" id="UP000320390"/>
    </source>
</evidence>
<sequence length="580" mass="62899" precursor="true">MGPSKPRGTSFLSAGCALFGLSAAAAGATSTIDGVVEFTETRVSVSRRGVTLALRDLTGDGALELIRIDGSGVLVRQLRPSGVYAETGTLFPWVDANVGWDLADLDGDGRTEMLLVTDGRSITSMTFDEAAGWSERAKLFETATYLPAGVARVPFARDIDGDDRLDLVLPGPGRFHLRMNRGLPAGSGETASGASTPGTLAWSPPIEVAYEPEIDYDLGDPNRLSSTFGQNIRVPWFSMSDVDGDGTQDLVSETEERVAFHLARPEIEAVPTWELDLSELKNGASVSDVDLDDLLSVVSGFAQWRVEDLDGEFPKDLVIGSEGTFKIYLGGAATGIVKKPDQVLKASGNVLYFFVRNVTGDARPDLQVVRGERVSLARLLKYLVVPGQLDFDVFTYGNEDGLFARKPTKRTTLGLRVPRLFKLFDEFDEIAKELEAQWDIPARRIDWDGDGQEDDVVDEVDGQLVVYRNCAPGEQKFENLTLKSGIDGLIERVIIQDLDRLDDGGESVIDLGELDAFAVAPGKALRDATSGAAVAARAPLWAGKDDRQFRATDLDGDGRVDFVTVIDGEKSLQVQFLVRK</sequence>
<name>A0A518EW32_9BACT</name>
<evidence type="ECO:0008006" key="4">
    <source>
        <dbReference type="Google" id="ProtNLM"/>
    </source>
</evidence>
<gene>
    <name evidence="2" type="ORF">Poly30_38420</name>
</gene>
<feature type="signal peptide" evidence="1">
    <location>
        <begin position="1"/>
        <end position="27"/>
    </location>
</feature>
<keyword evidence="1" id="KW-0732">Signal</keyword>
<dbReference type="SUPFAM" id="SSF69318">
    <property type="entry name" value="Integrin alpha N-terminal domain"/>
    <property type="match status" value="2"/>
</dbReference>
<dbReference type="InterPro" id="IPR028994">
    <property type="entry name" value="Integrin_alpha_N"/>
</dbReference>
<accession>A0A518EW32</accession>
<evidence type="ECO:0000256" key="1">
    <source>
        <dbReference type="SAM" id="SignalP"/>
    </source>
</evidence>
<dbReference type="OrthoDB" id="228608at2"/>
<protein>
    <recommendedName>
        <fullName evidence="4">FG-GAP repeat protein</fullName>
    </recommendedName>
</protein>
<dbReference type="RefSeq" id="WP_145200719.1">
    <property type="nucleotide sequence ID" value="NZ_CP036434.1"/>
</dbReference>
<dbReference type="AlphaFoldDB" id="A0A518EW32"/>
<feature type="chain" id="PRO_5022031636" description="FG-GAP repeat protein" evidence="1">
    <location>
        <begin position="28"/>
        <end position="580"/>
    </location>
</feature>
<dbReference type="Proteomes" id="UP000320390">
    <property type="component" value="Chromosome"/>
</dbReference>
<reference evidence="2 3" key="1">
    <citation type="submission" date="2019-02" db="EMBL/GenBank/DDBJ databases">
        <title>Deep-cultivation of Planctomycetes and their phenomic and genomic characterization uncovers novel biology.</title>
        <authorList>
            <person name="Wiegand S."/>
            <person name="Jogler M."/>
            <person name="Boedeker C."/>
            <person name="Pinto D."/>
            <person name="Vollmers J."/>
            <person name="Rivas-Marin E."/>
            <person name="Kohn T."/>
            <person name="Peeters S.H."/>
            <person name="Heuer A."/>
            <person name="Rast P."/>
            <person name="Oberbeckmann S."/>
            <person name="Bunk B."/>
            <person name="Jeske O."/>
            <person name="Meyerdierks A."/>
            <person name="Storesund J.E."/>
            <person name="Kallscheuer N."/>
            <person name="Luecker S."/>
            <person name="Lage O.M."/>
            <person name="Pohl T."/>
            <person name="Merkel B.J."/>
            <person name="Hornburger P."/>
            <person name="Mueller R.-W."/>
            <person name="Bruemmer F."/>
            <person name="Labrenz M."/>
            <person name="Spormann A.M."/>
            <person name="Op den Camp H."/>
            <person name="Overmann J."/>
            <person name="Amann R."/>
            <person name="Jetten M.S.M."/>
            <person name="Mascher T."/>
            <person name="Medema M.H."/>
            <person name="Devos D.P."/>
            <person name="Kaster A.-K."/>
            <person name="Ovreas L."/>
            <person name="Rohde M."/>
            <person name="Galperin M.Y."/>
            <person name="Jogler C."/>
        </authorList>
    </citation>
    <scope>NUCLEOTIDE SEQUENCE [LARGE SCALE GENOMIC DNA]</scope>
    <source>
        <strain evidence="2 3">Poly30</strain>
    </source>
</reference>